<keyword evidence="2" id="KW-1185">Reference proteome</keyword>
<protein>
    <submittedName>
        <fullName evidence="1">Uncharacterized protein</fullName>
    </submittedName>
</protein>
<dbReference type="EMBL" id="MU267097">
    <property type="protein sequence ID" value="KAH7917369.1"/>
    <property type="molecule type" value="Genomic_DNA"/>
</dbReference>
<accession>A0ACB8AVV0</accession>
<evidence type="ECO:0000313" key="2">
    <source>
        <dbReference type="Proteomes" id="UP000790709"/>
    </source>
</evidence>
<gene>
    <name evidence="1" type="ORF">BV22DRAFT_1042383</name>
</gene>
<dbReference type="Proteomes" id="UP000790709">
    <property type="component" value="Unassembled WGS sequence"/>
</dbReference>
<comment type="caution">
    <text evidence="1">The sequence shown here is derived from an EMBL/GenBank/DDBJ whole genome shotgun (WGS) entry which is preliminary data.</text>
</comment>
<sequence length="463" mass="49440">MSSTYEHFFWTVAIDNADTSAEPLDIGVEKRAQLRKAAVDLNSIPSILLATADGGTTAMHPEICLLLAVEEHDTVNDYATHIEKALATHGLDAKLTLQEETRFYEFDETEVKCVRACQCIPSGEEEKAKIYRLIESVESLPPLPDPNDVDDSSNGNNAGGIGALGNMFASAGVLVSGSLGNTANITSQQGGPASFTITAEKYEELKNARGDRLRESLKKLYGTIFNMRDEIKHSAVTARLASAGVVTVGVAMHTLYQSLISASIAAGVTYETAVGFALANTAALVAKGPVTLGVVISTAGMKAIFLLKDAANVLLLVNESNLELTYKVDDVTSGQRCSVVTTIPAMIKRDKLGYPAVYPCGAFVYQKKLGTWYGSLFGIEFSARWRAWTDRVSVGMDSPNTAVGGSNSIFVTGNDATKAMAGARDGGAEDDTAKTPRGQITGRRAHRWGPINYGFAFYKATVP</sequence>
<proteinExistence type="predicted"/>
<organism evidence="1 2">
    <name type="scientific">Leucogyrophana mollusca</name>
    <dbReference type="NCBI Taxonomy" id="85980"/>
    <lineage>
        <taxon>Eukaryota</taxon>
        <taxon>Fungi</taxon>
        <taxon>Dikarya</taxon>
        <taxon>Basidiomycota</taxon>
        <taxon>Agaricomycotina</taxon>
        <taxon>Agaricomycetes</taxon>
        <taxon>Agaricomycetidae</taxon>
        <taxon>Boletales</taxon>
        <taxon>Boletales incertae sedis</taxon>
        <taxon>Leucogyrophana</taxon>
    </lineage>
</organism>
<evidence type="ECO:0000313" key="1">
    <source>
        <dbReference type="EMBL" id="KAH7917369.1"/>
    </source>
</evidence>
<name>A0ACB8AVV0_9AGAM</name>
<reference evidence="1" key="1">
    <citation type="journal article" date="2021" name="New Phytol.">
        <title>Evolutionary innovations through gain and loss of genes in the ectomycorrhizal Boletales.</title>
        <authorList>
            <person name="Wu G."/>
            <person name="Miyauchi S."/>
            <person name="Morin E."/>
            <person name="Kuo A."/>
            <person name="Drula E."/>
            <person name="Varga T."/>
            <person name="Kohler A."/>
            <person name="Feng B."/>
            <person name="Cao Y."/>
            <person name="Lipzen A."/>
            <person name="Daum C."/>
            <person name="Hundley H."/>
            <person name="Pangilinan J."/>
            <person name="Johnson J."/>
            <person name="Barry K."/>
            <person name="LaButti K."/>
            <person name="Ng V."/>
            <person name="Ahrendt S."/>
            <person name="Min B."/>
            <person name="Choi I.G."/>
            <person name="Park H."/>
            <person name="Plett J.M."/>
            <person name="Magnuson J."/>
            <person name="Spatafora J.W."/>
            <person name="Nagy L.G."/>
            <person name="Henrissat B."/>
            <person name="Grigoriev I.V."/>
            <person name="Yang Z.L."/>
            <person name="Xu J."/>
            <person name="Martin F.M."/>
        </authorList>
    </citation>
    <scope>NUCLEOTIDE SEQUENCE</scope>
    <source>
        <strain evidence="1">KUC20120723A-06</strain>
    </source>
</reference>